<reference evidence="1" key="1">
    <citation type="submission" date="2016-11" db="EMBL/GenBank/DDBJ databases">
        <title>The genome of Nicotiana attenuata.</title>
        <authorList>
            <person name="Xu S."/>
            <person name="Brockmoeller T."/>
            <person name="Gaquerel E."/>
            <person name="Navarro A."/>
            <person name="Kuhl H."/>
            <person name="Gase K."/>
            <person name="Ling Z."/>
            <person name="Zhou W."/>
            <person name="Kreitzer C."/>
            <person name="Stanke M."/>
            <person name="Tang H."/>
            <person name="Lyons E."/>
            <person name="Pandey P."/>
            <person name="Pandey S.P."/>
            <person name="Timmermann B."/>
            <person name="Baldwin I.T."/>
        </authorList>
    </citation>
    <scope>NUCLEOTIDE SEQUENCE [LARGE SCALE GENOMIC DNA]</scope>
    <source>
        <strain evidence="1">UT</strain>
    </source>
</reference>
<organism evidence="1 2">
    <name type="scientific">Nicotiana attenuata</name>
    <name type="common">Coyote tobacco</name>
    <dbReference type="NCBI Taxonomy" id="49451"/>
    <lineage>
        <taxon>Eukaryota</taxon>
        <taxon>Viridiplantae</taxon>
        <taxon>Streptophyta</taxon>
        <taxon>Embryophyta</taxon>
        <taxon>Tracheophyta</taxon>
        <taxon>Spermatophyta</taxon>
        <taxon>Magnoliopsida</taxon>
        <taxon>eudicotyledons</taxon>
        <taxon>Gunneridae</taxon>
        <taxon>Pentapetalae</taxon>
        <taxon>asterids</taxon>
        <taxon>lamiids</taxon>
        <taxon>Solanales</taxon>
        <taxon>Solanaceae</taxon>
        <taxon>Nicotianoideae</taxon>
        <taxon>Nicotianeae</taxon>
        <taxon>Nicotiana</taxon>
    </lineage>
</organism>
<keyword evidence="2" id="KW-1185">Reference proteome</keyword>
<name>A0A1J6K9F1_NICAT</name>
<evidence type="ECO:0000313" key="1">
    <source>
        <dbReference type="EMBL" id="OIT25982.1"/>
    </source>
</evidence>
<comment type="caution">
    <text evidence="1">The sequence shown here is derived from an EMBL/GenBank/DDBJ whole genome shotgun (WGS) entry which is preliminary data.</text>
</comment>
<evidence type="ECO:0000313" key="2">
    <source>
        <dbReference type="Proteomes" id="UP000187609"/>
    </source>
</evidence>
<dbReference type="Gene3D" id="3.40.50.300">
    <property type="entry name" value="P-loop containing nucleotide triphosphate hydrolases"/>
    <property type="match status" value="1"/>
</dbReference>
<dbReference type="InterPro" id="IPR027417">
    <property type="entry name" value="P-loop_NTPase"/>
</dbReference>
<proteinExistence type="predicted"/>
<dbReference type="EMBL" id="MJEQ01002987">
    <property type="protein sequence ID" value="OIT25982.1"/>
    <property type="molecule type" value="Genomic_DNA"/>
</dbReference>
<dbReference type="AlphaFoldDB" id="A0A1J6K9F1"/>
<dbReference type="Proteomes" id="UP000187609">
    <property type="component" value="Unassembled WGS sequence"/>
</dbReference>
<accession>A0A1J6K9F1</accession>
<dbReference type="Gramene" id="OIT25982">
    <property type="protein sequence ID" value="OIT25982"/>
    <property type="gene ID" value="A4A49_26471"/>
</dbReference>
<sequence>MAMKDNNKHMLRILGNIENKLSASSKTIPEASAHPDVIVSLDNKCEPEEISAAEVDSDLDSERSSPADDSEVLIEMVETINREEELLKSYGCQIFGEIPNWKLDMKVEDSMKNHTVKHETQVFDEMIHTFSAVKCDHVMVDNQLALPSVLPSCSHSQRLRLDIGIFDYLSGLDHVKIGLSLHQFTFDQFGCEFPFDPGSSLFITLLKVTRSYLRNTADAYESVTMNYLGKTVLIRTVMGGLSNNYAISVGILRKLIKRRERSGASDLNLVVDKLIGIGYKIIEVIGGVPIMGGWQLLVDMIVSKTIDQVSQPGQKIKLRTLLVCQPADAGGEAKKMLDFRMLKNSDALEVTIYCAMVAPNDTKIIVMMTISGRPSKGESTGLDATLDNIYTYANNLINHVLLNKTMVISVPLMLNVLPNMKHPMHPEQVISVLNLLMLTMSIGSQTKQACKSLIACALLHSSPFTDIFNCSSREKYKDIPFGTYVTDSIFDLCPYDLGPHAKVLPNIVDIRTLQLRWLWYQIGLVHLELALASTTLLENILYGRLEVQWIEVKIAAFAAIVLGKKLFFFGCFNEGQCLINVYMLVDATTILCDIYLIGQRENLVIETIVGEHTTDTVLDSNLEDKVLIEDGSIVMNQPKQYIGLRGVIGLRRIQRTRRPLKRLIWDQGPISAIRNWLKALGVS</sequence>
<protein>
    <submittedName>
        <fullName evidence="1">Uncharacterized protein</fullName>
    </submittedName>
</protein>
<gene>
    <name evidence="1" type="ORF">A4A49_26471</name>
</gene>